<proteinExistence type="predicted"/>
<name>A0AAP3AP83_RIEAN</name>
<protein>
    <submittedName>
        <fullName evidence="1">Uncharacterized protein</fullName>
    </submittedName>
</protein>
<evidence type="ECO:0000313" key="2">
    <source>
        <dbReference type="Proteomes" id="UP001207440"/>
    </source>
</evidence>
<evidence type="ECO:0000313" key="1">
    <source>
        <dbReference type="EMBL" id="MCW0525017.1"/>
    </source>
</evidence>
<dbReference type="AlphaFoldDB" id="A0AAP3AP83"/>
<reference evidence="1" key="1">
    <citation type="submission" date="2022-10" db="EMBL/GenBank/DDBJ databases">
        <title>Sifting through the core-genome to identify putative cross-protective antigens against Riemerella anatipestifer.</title>
        <authorList>
            <person name="Zheng X."/>
            <person name="Zhang W."/>
        </authorList>
    </citation>
    <scope>NUCLEOTIDE SEQUENCE</scope>
    <source>
        <strain evidence="1">ZWRA178</strain>
    </source>
</reference>
<comment type="caution">
    <text evidence="1">The sequence shown here is derived from an EMBL/GenBank/DDBJ whole genome shotgun (WGS) entry which is preliminary data.</text>
</comment>
<dbReference type="Proteomes" id="UP001207440">
    <property type="component" value="Unassembled WGS sequence"/>
</dbReference>
<accession>A0AAP3AP83</accession>
<feature type="non-terminal residue" evidence="1">
    <location>
        <position position="122"/>
    </location>
</feature>
<dbReference type="EMBL" id="JAOZYT010000173">
    <property type="protein sequence ID" value="MCW0525017.1"/>
    <property type="molecule type" value="Genomic_DNA"/>
</dbReference>
<gene>
    <name evidence="1" type="ORF">OKE68_11970</name>
</gene>
<organism evidence="1 2">
    <name type="scientific">Riemerella anatipestifer</name>
    <name type="common">Moraxella anatipestifer</name>
    <dbReference type="NCBI Taxonomy" id="34085"/>
    <lineage>
        <taxon>Bacteria</taxon>
        <taxon>Pseudomonadati</taxon>
        <taxon>Bacteroidota</taxon>
        <taxon>Flavobacteriia</taxon>
        <taxon>Flavobacteriales</taxon>
        <taxon>Weeksellaceae</taxon>
        <taxon>Riemerella</taxon>
    </lineage>
</organism>
<dbReference type="RefSeq" id="WP_262990902.1">
    <property type="nucleotide sequence ID" value="NZ_JAOTLM010000171.1"/>
</dbReference>
<sequence>MQEEQNYNAFQELNIFENTEINKVCDALFTKVKQLTNEDLSICGSMAKVFDGTLPEDYQPKDLDLVISKWGFRLLTSNLEELEGVLMIEKLPGRIILYLKAYLCIEIWMESSKFNFTPKFYK</sequence>